<dbReference type="AlphaFoldDB" id="A0A645ABI4"/>
<evidence type="ECO:0000256" key="1">
    <source>
        <dbReference type="SAM" id="MobiDB-lite"/>
    </source>
</evidence>
<evidence type="ECO:0000313" key="2">
    <source>
        <dbReference type="EMBL" id="MPM48203.1"/>
    </source>
</evidence>
<protein>
    <submittedName>
        <fullName evidence="2">Uncharacterized protein</fullName>
    </submittedName>
</protein>
<comment type="caution">
    <text evidence="2">The sequence shown here is derived from an EMBL/GenBank/DDBJ whole genome shotgun (WGS) entry which is preliminary data.</text>
</comment>
<accession>A0A645ABI4</accession>
<name>A0A645ABI4_9ZZZZ</name>
<reference evidence="2" key="1">
    <citation type="submission" date="2019-08" db="EMBL/GenBank/DDBJ databases">
        <authorList>
            <person name="Kucharzyk K."/>
            <person name="Murdoch R.W."/>
            <person name="Higgins S."/>
            <person name="Loffler F."/>
        </authorList>
    </citation>
    <scope>NUCLEOTIDE SEQUENCE</scope>
</reference>
<feature type="compositionally biased region" description="Basic and acidic residues" evidence="1">
    <location>
        <begin position="19"/>
        <end position="40"/>
    </location>
</feature>
<feature type="region of interest" description="Disordered" evidence="1">
    <location>
        <begin position="60"/>
        <end position="99"/>
    </location>
</feature>
<proteinExistence type="predicted"/>
<sequence>MREVGDNLHVFSEPEGTDLVEHQGKEHKAGEEQDILHETDDQGVGQYLCKRRAGEDHLKVFEPDKRPVSPCPELEESKAHVDDRQHPEQDEIEQGGEEQQVEHPLRLYLFQQFLAFHTFSLLGNQKIHQGCMLLRPIHIPIPTRAGTDRTAIRDLDAQGRFKEVDAQQLPRSKLIAGVQGSLTQHPALNDPTVGSKVIEEEIEGNEKRAAVLAAEHPGQFIQSCHWSLPVPTTAKGRGRWVNRHPSDDRH</sequence>
<gene>
    <name evidence="2" type="ORF">SDC9_94927</name>
</gene>
<feature type="region of interest" description="Disordered" evidence="1">
    <location>
        <begin position="1"/>
        <end position="41"/>
    </location>
</feature>
<organism evidence="2">
    <name type="scientific">bioreactor metagenome</name>
    <dbReference type="NCBI Taxonomy" id="1076179"/>
    <lineage>
        <taxon>unclassified sequences</taxon>
        <taxon>metagenomes</taxon>
        <taxon>ecological metagenomes</taxon>
    </lineage>
</organism>
<feature type="compositionally biased region" description="Basic and acidic residues" evidence="1">
    <location>
        <begin position="75"/>
        <end position="89"/>
    </location>
</feature>
<dbReference type="EMBL" id="VSSQ01011994">
    <property type="protein sequence ID" value="MPM48203.1"/>
    <property type="molecule type" value="Genomic_DNA"/>
</dbReference>